<dbReference type="GO" id="GO:0016020">
    <property type="term" value="C:membrane"/>
    <property type="evidence" value="ECO:0007669"/>
    <property type="project" value="InterPro"/>
</dbReference>
<accession>A0A099T3D4</accession>
<protein>
    <recommendedName>
        <fullName evidence="3">Serine protease</fullName>
    </recommendedName>
</protein>
<proteinExistence type="predicted"/>
<name>A0A099T3D4_METMT</name>
<dbReference type="PANTHER" id="PTHR35984">
    <property type="entry name" value="PERIPLASMIC SERINE PROTEASE"/>
    <property type="match status" value="1"/>
</dbReference>
<organism evidence="1 2">
    <name type="scientific">Methanococcoides methylutens</name>
    <dbReference type="NCBI Taxonomy" id="2226"/>
    <lineage>
        <taxon>Archaea</taxon>
        <taxon>Methanobacteriati</taxon>
        <taxon>Methanobacteriota</taxon>
        <taxon>Stenosarchaea group</taxon>
        <taxon>Methanomicrobia</taxon>
        <taxon>Methanosarcinales</taxon>
        <taxon>Methanosarcinaceae</taxon>
        <taxon>Methanococcoides</taxon>
    </lineage>
</organism>
<keyword evidence="2" id="KW-1185">Reference proteome</keyword>
<reference evidence="1 2" key="1">
    <citation type="submission" date="2014-09" db="EMBL/GenBank/DDBJ databases">
        <title>Draft genome sequence of an obligately methylotrophic methanogen, Methanococcoides methylutens, isolated from marine sediment.</title>
        <authorList>
            <person name="Guan Y."/>
            <person name="Ngugi D.K."/>
            <person name="Blom J."/>
            <person name="Ali S."/>
            <person name="Ferry J.G."/>
            <person name="Stingl U."/>
        </authorList>
    </citation>
    <scope>NUCLEOTIDE SEQUENCE [LARGE SCALE GENOMIC DNA]</scope>
    <source>
        <strain evidence="1 2">DSM 2657</strain>
    </source>
</reference>
<dbReference type="EMBL" id="JRHO01000013">
    <property type="protein sequence ID" value="KGK98703.1"/>
    <property type="molecule type" value="Genomic_DNA"/>
</dbReference>
<evidence type="ECO:0000313" key="1">
    <source>
        <dbReference type="EMBL" id="KGK98703.1"/>
    </source>
</evidence>
<dbReference type="Proteomes" id="UP000029859">
    <property type="component" value="Unassembled WGS sequence"/>
</dbReference>
<comment type="caution">
    <text evidence="1">The sequence shown here is derived from an EMBL/GenBank/DDBJ whole genome shotgun (WGS) entry which is preliminary data.</text>
</comment>
<dbReference type="SUPFAM" id="SSF52096">
    <property type="entry name" value="ClpP/crotonase"/>
    <property type="match status" value="1"/>
</dbReference>
<dbReference type="NCBIfam" id="NF047768">
    <property type="entry name" value="Clp_like_SDH"/>
    <property type="match status" value="1"/>
</dbReference>
<dbReference type="AlphaFoldDB" id="A0A099T3D4"/>
<dbReference type="Pfam" id="PF01972">
    <property type="entry name" value="SDH_protease"/>
    <property type="match status" value="1"/>
</dbReference>
<evidence type="ECO:0008006" key="3">
    <source>
        <dbReference type="Google" id="ProtNLM"/>
    </source>
</evidence>
<dbReference type="InterPro" id="IPR002825">
    <property type="entry name" value="Pept_S49_ser-pept_pro"/>
</dbReference>
<dbReference type="PANTHER" id="PTHR35984:SF1">
    <property type="entry name" value="PERIPLASMIC SERINE PROTEASE"/>
    <property type="match status" value="1"/>
</dbReference>
<dbReference type="Gene3D" id="3.90.226.10">
    <property type="entry name" value="2-enoyl-CoA Hydratase, Chain A, domain 1"/>
    <property type="match status" value="1"/>
</dbReference>
<sequence>MQRLSMIKRMERMWGTKVLTMIHRKEAVSMVGFPVYQYIDVEDAEQVLRAIRETGDRPIDIIMQTPGGQMHASIQIARALNNHKEKVRIMIPHYCMSGGTIIALAADEILMDPDAVIGPIDPQVGDLIRGTYPAPSWIYAAEKKGMDADDTTIIMSEISKKAMELTKDVIMELLEKKIQDEEKRKSVAQKLLSGEMIHVTPISAKEAIELGLPVSTELPSEVHDFMKFFRSAKMSVEYVE</sequence>
<evidence type="ECO:0000313" key="2">
    <source>
        <dbReference type="Proteomes" id="UP000029859"/>
    </source>
</evidence>
<dbReference type="InterPro" id="IPR029045">
    <property type="entry name" value="ClpP/crotonase-like_dom_sf"/>
</dbReference>
<gene>
    <name evidence="1" type="ORF">LI82_07605</name>
</gene>